<evidence type="ECO:0000313" key="1">
    <source>
        <dbReference type="EMBL" id="CAG8540928.1"/>
    </source>
</evidence>
<dbReference type="Proteomes" id="UP000789366">
    <property type="component" value="Unassembled WGS sequence"/>
</dbReference>
<reference evidence="1" key="1">
    <citation type="submission" date="2021-06" db="EMBL/GenBank/DDBJ databases">
        <authorList>
            <person name="Kallberg Y."/>
            <person name="Tangrot J."/>
            <person name="Rosling A."/>
        </authorList>
    </citation>
    <scope>NUCLEOTIDE SEQUENCE</scope>
    <source>
        <strain evidence="1">28 12/20/2015</strain>
    </source>
</reference>
<proteinExistence type="predicted"/>
<comment type="caution">
    <text evidence="1">The sequence shown here is derived from an EMBL/GenBank/DDBJ whole genome shotgun (WGS) entry which is preliminary data.</text>
</comment>
<gene>
    <name evidence="1" type="ORF">SPELUC_LOCUS4800</name>
</gene>
<dbReference type="EMBL" id="CAJVPW010004467">
    <property type="protein sequence ID" value="CAG8540928.1"/>
    <property type="molecule type" value="Genomic_DNA"/>
</dbReference>
<accession>A0ACA9LNA7</accession>
<name>A0ACA9LNA7_9GLOM</name>
<evidence type="ECO:0000313" key="2">
    <source>
        <dbReference type="Proteomes" id="UP000789366"/>
    </source>
</evidence>
<organism evidence="1 2">
    <name type="scientific">Cetraspora pellucida</name>
    <dbReference type="NCBI Taxonomy" id="1433469"/>
    <lineage>
        <taxon>Eukaryota</taxon>
        <taxon>Fungi</taxon>
        <taxon>Fungi incertae sedis</taxon>
        <taxon>Mucoromycota</taxon>
        <taxon>Glomeromycotina</taxon>
        <taxon>Glomeromycetes</taxon>
        <taxon>Diversisporales</taxon>
        <taxon>Gigasporaceae</taxon>
        <taxon>Cetraspora</taxon>
    </lineage>
</organism>
<sequence length="183" mass="22017">MDTQAKARPFRGDSTSHKTLTSEYLEWEAKLTELSGILMVKIHSRLYKRYKNKTRLDPWLNYRSSQIEENTNDYMSHDCIIKIFKFSEEKDIIIEIPETGLRQYAIKHKMDLEKFSVITKAEKNRWTMKCFHRDLKRDIHFYHGRIESKEDPRKYREFLTDRERLVGEELLRYSMVKSGLSTA</sequence>
<protein>
    <submittedName>
        <fullName evidence="1">2105_t:CDS:1</fullName>
    </submittedName>
</protein>
<keyword evidence="2" id="KW-1185">Reference proteome</keyword>